<evidence type="ECO:0000313" key="2">
    <source>
        <dbReference type="Proteomes" id="UP000324222"/>
    </source>
</evidence>
<dbReference type="Proteomes" id="UP000324222">
    <property type="component" value="Unassembled WGS sequence"/>
</dbReference>
<comment type="caution">
    <text evidence="1">The sequence shown here is derived from an EMBL/GenBank/DDBJ whole genome shotgun (WGS) entry which is preliminary data.</text>
</comment>
<proteinExistence type="predicted"/>
<gene>
    <name evidence="1" type="ORF">E2C01_031003</name>
</gene>
<keyword evidence="2" id="KW-1185">Reference proteome</keyword>
<reference evidence="1 2" key="1">
    <citation type="submission" date="2019-05" db="EMBL/GenBank/DDBJ databases">
        <title>Another draft genome of Portunus trituberculatus and its Hox gene families provides insights of decapod evolution.</title>
        <authorList>
            <person name="Jeong J.-H."/>
            <person name="Song I."/>
            <person name="Kim S."/>
            <person name="Choi T."/>
            <person name="Kim D."/>
            <person name="Ryu S."/>
            <person name="Kim W."/>
        </authorList>
    </citation>
    <scope>NUCLEOTIDE SEQUENCE [LARGE SCALE GENOMIC DNA]</scope>
    <source>
        <tissue evidence="1">Muscle</tissue>
    </source>
</reference>
<name>A0A5B7ESH5_PORTR</name>
<sequence length="80" mass="8804">MELSNRESGDAKELETRLGTVSALSPLSGVTESGSKMCGFWEENSFISLVSLSFSARFASLFWSKEKIIRGFPSVHSARK</sequence>
<protein>
    <submittedName>
        <fullName evidence="1">Uncharacterized protein</fullName>
    </submittedName>
</protein>
<accession>A0A5B7ESH5</accession>
<evidence type="ECO:0000313" key="1">
    <source>
        <dbReference type="EMBL" id="MPC37521.1"/>
    </source>
</evidence>
<organism evidence="1 2">
    <name type="scientific">Portunus trituberculatus</name>
    <name type="common">Swimming crab</name>
    <name type="synonym">Neptunus trituberculatus</name>
    <dbReference type="NCBI Taxonomy" id="210409"/>
    <lineage>
        <taxon>Eukaryota</taxon>
        <taxon>Metazoa</taxon>
        <taxon>Ecdysozoa</taxon>
        <taxon>Arthropoda</taxon>
        <taxon>Crustacea</taxon>
        <taxon>Multicrustacea</taxon>
        <taxon>Malacostraca</taxon>
        <taxon>Eumalacostraca</taxon>
        <taxon>Eucarida</taxon>
        <taxon>Decapoda</taxon>
        <taxon>Pleocyemata</taxon>
        <taxon>Brachyura</taxon>
        <taxon>Eubrachyura</taxon>
        <taxon>Portunoidea</taxon>
        <taxon>Portunidae</taxon>
        <taxon>Portuninae</taxon>
        <taxon>Portunus</taxon>
    </lineage>
</organism>
<dbReference type="AlphaFoldDB" id="A0A5B7ESH5"/>
<dbReference type="EMBL" id="VSRR010003804">
    <property type="protein sequence ID" value="MPC37521.1"/>
    <property type="molecule type" value="Genomic_DNA"/>
</dbReference>